<dbReference type="InterPro" id="IPR058652">
    <property type="entry name" value="VapC50_C"/>
</dbReference>
<dbReference type="EMBL" id="VUOB01000016">
    <property type="protein sequence ID" value="KAA2263488.1"/>
    <property type="molecule type" value="Genomic_DNA"/>
</dbReference>
<dbReference type="SUPFAM" id="SSF88723">
    <property type="entry name" value="PIN domain-like"/>
    <property type="match status" value="1"/>
</dbReference>
<gene>
    <name evidence="7" type="ORF">F0L68_09890</name>
</gene>
<keyword evidence="2" id="KW-0479">Metal-binding</keyword>
<dbReference type="GO" id="GO:0046872">
    <property type="term" value="F:metal ion binding"/>
    <property type="evidence" value="ECO:0007669"/>
    <property type="project" value="UniProtKB-KW"/>
</dbReference>
<dbReference type="Proteomes" id="UP000323454">
    <property type="component" value="Unassembled WGS sequence"/>
</dbReference>
<accession>A0A5B2XI21</accession>
<dbReference type="Pfam" id="PF13470">
    <property type="entry name" value="PIN_3"/>
    <property type="match status" value="1"/>
</dbReference>
<keyword evidence="8" id="KW-1185">Reference proteome</keyword>
<reference evidence="7 8" key="2">
    <citation type="submission" date="2019-09" db="EMBL/GenBank/DDBJ databases">
        <authorList>
            <person name="Jin C."/>
        </authorList>
    </citation>
    <scope>NUCLEOTIDE SEQUENCE [LARGE SCALE GENOMIC DNA]</scope>
    <source>
        <strain evidence="7 8">AN110305</strain>
    </source>
</reference>
<keyword evidence="1" id="KW-0540">Nuclease</keyword>
<evidence type="ECO:0000313" key="7">
    <source>
        <dbReference type="EMBL" id="KAA2263488.1"/>
    </source>
</evidence>
<reference evidence="7 8" key="1">
    <citation type="submission" date="2019-09" db="EMBL/GenBank/DDBJ databases">
        <title>Goodfellowia gen. nov., a new genus of the Pseudonocardineae related to Actinoalloteichus, containing Goodfellowia coeruleoviolacea gen. nov., comb. nov. gen. nov., comb. nov.</title>
        <authorList>
            <person name="Labeda D."/>
        </authorList>
    </citation>
    <scope>NUCLEOTIDE SEQUENCE [LARGE SCALE GENOMIC DNA]</scope>
    <source>
        <strain evidence="7 8">AN110305</strain>
    </source>
</reference>
<keyword evidence="3" id="KW-0378">Hydrolase</keyword>
<evidence type="ECO:0000256" key="4">
    <source>
        <dbReference type="ARBA" id="ARBA00022842"/>
    </source>
</evidence>
<evidence type="ECO:0000259" key="6">
    <source>
        <dbReference type="Pfam" id="PF26343"/>
    </source>
</evidence>
<dbReference type="AlphaFoldDB" id="A0A5B2XI21"/>
<dbReference type="GO" id="GO:0016787">
    <property type="term" value="F:hydrolase activity"/>
    <property type="evidence" value="ECO:0007669"/>
    <property type="project" value="UniProtKB-KW"/>
</dbReference>
<feature type="domain" description="PIN" evidence="5">
    <location>
        <begin position="4"/>
        <end position="107"/>
    </location>
</feature>
<organism evidence="7 8">
    <name type="scientific">Solihabitans fulvus</name>
    <dbReference type="NCBI Taxonomy" id="1892852"/>
    <lineage>
        <taxon>Bacteria</taxon>
        <taxon>Bacillati</taxon>
        <taxon>Actinomycetota</taxon>
        <taxon>Actinomycetes</taxon>
        <taxon>Pseudonocardiales</taxon>
        <taxon>Pseudonocardiaceae</taxon>
        <taxon>Solihabitans</taxon>
    </lineage>
</organism>
<name>A0A5B2XI21_9PSEU</name>
<dbReference type="Pfam" id="PF26343">
    <property type="entry name" value="VapC50_C"/>
    <property type="match status" value="1"/>
</dbReference>
<evidence type="ECO:0000313" key="8">
    <source>
        <dbReference type="Proteomes" id="UP000323454"/>
    </source>
</evidence>
<evidence type="ECO:0000259" key="5">
    <source>
        <dbReference type="Pfam" id="PF13470"/>
    </source>
</evidence>
<dbReference type="OrthoDB" id="113459at2"/>
<keyword evidence="4" id="KW-0460">Magnesium</keyword>
<evidence type="ECO:0000256" key="2">
    <source>
        <dbReference type="ARBA" id="ARBA00022723"/>
    </source>
</evidence>
<dbReference type="InterPro" id="IPR002716">
    <property type="entry name" value="PIN_dom"/>
</dbReference>
<sequence length="183" mass="20355">MYPVFFDTCVLLKSYLRDTVLTLAESGVYRPLWSSSVLTELAVNLRRRGATDGQIEHRLGQMKAHFPDAEVTGYQSLIEAMTNHPKDRHVLAAAIRGGAETLVTDNLRDFPTASTSPYDTAVVHQDDFLLDQLDLSPGTVMSSLHRQVSRYRREPRSVADLLVILGSQGHGCPRFAAACRTRL</sequence>
<dbReference type="InterPro" id="IPR029060">
    <property type="entry name" value="PIN-like_dom_sf"/>
</dbReference>
<proteinExistence type="predicted"/>
<dbReference type="GO" id="GO:0004518">
    <property type="term" value="F:nuclease activity"/>
    <property type="evidence" value="ECO:0007669"/>
    <property type="project" value="UniProtKB-KW"/>
</dbReference>
<protein>
    <submittedName>
        <fullName evidence="7">PIN domain-containing protein</fullName>
    </submittedName>
</protein>
<evidence type="ECO:0000256" key="3">
    <source>
        <dbReference type="ARBA" id="ARBA00022801"/>
    </source>
</evidence>
<feature type="domain" description="VapC50 C-terminal" evidence="6">
    <location>
        <begin position="126"/>
        <end position="180"/>
    </location>
</feature>
<comment type="caution">
    <text evidence="7">The sequence shown here is derived from an EMBL/GenBank/DDBJ whole genome shotgun (WGS) entry which is preliminary data.</text>
</comment>
<evidence type="ECO:0000256" key="1">
    <source>
        <dbReference type="ARBA" id="ARBA00022722"/>
    </source>
</evidence>